<dbReference type="Proteomes" id="UP000316298">
    <property type="component" value="Unassembled WGS sequence"/>
</dbReference>
<protein>
    <submittedName>
        <fullName evidence="2">Uncharacterized protein</fullName>
    </submittedName>
</protein>
<dbReference type="OrthoDB" id="4558679at2"/>
<feature type="transmembrane region" description="Helical" evidence="1">
    <location>
        <begin position="81"/>
        <end position="104"/>
    </location>
</feature>
<sequence length="169" mass="17997">MFAVTCVLLAALGHVLMSGAMLPWWALPMAFGWIGVTAWIVADRERGVPFVVLSTLFAQGALHVVFTLAQTMSPHEMHGDHMGGGGMLGAHLVAALLTGLWLAYGERAAFSVLRSLAVRVLLPLRLISCPQVTPHQPRIAPARSPAPLRDLLLVHAITSRGPPGGVLFS</sequence>
<name>A0A542DUM0_9ACTN</name>
<keyword evidence="3" id="KW-1185">Reference proteome</keyword>
<evidence type="ECO:0000256" key="1">
    <source>
        <dbReference type="SAM" id="Phobius"/>
    </source>
</evidence>
<comment type="caution">
    <text evidence="2">The sequence shown here is derived from an EMBL/GenBank/DDBJ whole genome shotgun (WGS) entry which is preliminary data.</text>
</comment>
<proteinExistence type="predicted"/>
<feature type="transmembrane region" description="Helical" evidence="1">
    <location>
        <begin position="48"/>
        <end position="69"/>
    </location>
</feature>
<keyword evidence="1" id="KW-0472">Membrane</keyword>
<evidence type="ECO:0000313" key="2">
    <source>
        <dbReference type="EMBL" id="TQJ06695.1"/>
    </source>
</evidence>
<feature type="transmembrane region" description="Helical" evidence="1">
    <location>
        <begin position="23"/>
        <end position="41"/>
    </location>
</feature>
<organism evidence="2 3">
    <name type="scientific">Kribbella jejuensis</name>
    <dbReference type="NCBI Taxonomy" id="236068"/>
    <lineage>
        <taxon>Bacteria</taxon>
        <taxon>Bacillati</taxon>
        <taxon>Actinomycetota</taxon>
        <taxon>Actinomycetes</taxon>
        <taxon>Propionibacteriales</taxon>
        <taxon>Kribbellaceae</taxon>
        <taxon>Kribbella</taxon>
    </lineage>
</organism>
<keyword evidence="1" id="KW-1133">Transmembrane helix</keyword>
<accession>A0A542DUM0</accession>
<reference evidence="2 3" key="1">
    <citation type="submission" date="2019-06" db="EMBL/GenBank/DDBJ databases">
        <title>Sequencing the genomes of 1000 actinobacteria strains.</title>
        <authorList>
            <person name="Klenk H.-P."/>
        </authorList>
    </citation>
    <scope>NUCLEOTIDE SEQUENCE [LARGE SCALE GENOMIC DNA]</scope>
    <source>
        <strain evidence="2 3">DSM 17305</strain>
    </source>
</reference>
<dbReference type="EMBL" id="VFMM01000003">
    <property type="protein sequence ID" value="TQJ06695.1"/>
    <property type="molecule type" value="Genomic_DNA"/>
</dbReference>
<gene>
    <name evidence="2" type="ORF">FB475_6361</name>
</gene>
<evidence type="ECO:0000313" key="3">
    <source>
        <dbReference type="Proteomes" id="UP000316298"/>
    </source>
</evidence>
<keyword evidence="1" id="KW-0812">Transmembrane</keyword>
<dbReference type="AlphaFoldDB" id="A0A542DUM0"/>